<reference evidence="3" key="1">
    <citation type="journal article" date="2015" name="Proc. Natl. Acad. Sci. U.S.A.">
        <title>Genome sequencing of adzuki bean (Vigna angularis) provides insight into high starch and low fat accumulation and domestication.</title>
        <authorList>
            <person name="Yang K."/>
            <person name="Tian Z."/>
            <person name="Chen C."/>
            <person name="Luo L."/>
            <person name="Zhao B."/>
            <person name="Wang Z."/>
            <person name="Yu L."/>
            <person name="Li Y."/>
            <person name="Sun Y."/>
            <person name="Li W."/>
            <person name="Chen Y."/>
            <person name="Li Y."/>
            <person name="Zhang Y."/>
            <person name="Ai D."/>
            <person name="Zhao J."/>
            <person name="Shang C."/>
            <person name="Ma Y."/>
            <person name="Wu B."/>
            <person name="Wang M."/>
            <person name="Gao L."/>
            <person name="Sun D."/>
            <person name="Zhang P."/>
            <person name="Guo F."/>
            <person name="Wang W."/>
            <person name="Li Y."/>
            <person name="Wang J."/>
            <person name="Varshney R.K."/>
            <person name="Wang J."/>
            <person name="Ling H.Q."/>
            <person name="Wan P."/>
        </authorList>
    </citation>
    <scope>NUCLEOTIDE SEQUENCE</scope>
    <source>
        <strain evidence="3">cv. Jingnong 6</strain>
    </source>
</reference>
<dbReference type="AlphaFoldDB" id="A0A0L9TWF7"/>
<evidence type="ECO:0000313" key="2">
    <source>
        <dbReference type="EMBL" id="KOM34831.1"/>
    </source>
</evidence>
<accession>A0A0L9TWF7</accession>
<organism evidence="2 3">
    <name type="scientific">Phaseolus angularis</name>
    <name type="common">Azuki bean</name>
    <name type="synonym">Vigna angularis</name>
    <dbReference type="NCBI Taxonomy" id="3914"/>
    <lineage>
        <taxon>Eukaryota</taxon>
        <taxon>Viridiplantae</taxon>
        <taxon>Streptophyta</taxon>
        <taxon>Embryophyta</taxon>
        <taxon>Tracheophyta</taxon>
        <taxon>Spermatophyta</taxon>
        <taxon>Magnoliopsida</taxon>
        <taxon>eudicotyledons</taxon>
        <taxon>Gunneridae</taxon>
        <taxon>Pentapetalae</taxon>
        <taxon>rosids</taxon>
        <taxon>fabids</taxon>
        <taxon>Fabales</taxon>
        <taxon>Fabaceae</taxon>
        <taxon>Papilionoideae</taxon>
        <taxon>50 kb inversion clade</taxon>
        <taxon>NPAAA clade</taxon>
        <taxon>indigoferoid/millettioid clade</taxon>
        <taxon>Phaseoleae</taxon>
        <taxon>Vigna</taxon>
    </lineage>
</organism>
<feature type="region of interest" description="Disordered" evidence="1">
    <location>
        <begin position="48"/>
        <end position="67"/>
    </location>
</feature>
<dbReference type="EMBL" id="CM003372">
    <property type="protein sequence ID" value="KOM34831.1"/>
    <property type="molecule type" value="Genomic_DNA"/>
</dbReference>
<feature type="region of interest" description="Disordered" evidence="1">
    <location>
        <begin position="1"/>
        <end position="31"/>
    </location>
</feature>
<name>A0A0L9TWF7_PHAAN</name>
<protein>
    <submittedName>
        <fullName evidence="2">Uncharacterized protein</fullName>
    </submittedName>
</protein>
<dbReference type="Proteomes" id="UP000053144">
    <property type="component" value="Chromosome 2"/>
</dbReference>
<evidence type="ECO:0000313" key="3">
    <source>
        <dbReference type="Proteomes" id="UP000053144"/>
    </source>
</evidence>
<proteinExistence type="predicted"/>
<sequence>MTPLRKPPPHHQQPPCRRTIASGQHPSSTRKHLDRLHHAINGGVSIRSHHAHAAARPPTIKASSPSSVSYAAPQPSIPCAAAKDHHRTATFSFVLTIFLASLQFAPSRSLTLRLMPSSQIAFLPQNNPKSSLNLHCKPLRQSVAAFVLIQTPWTPHLRHQSRTTMEACSFA</sequence>
<dbReference type="Gramene" id="KOM34831">
    <property type="protein sequence ID" value="KOM34831"/>
    <property type="gene ID" value="LR48_Vigan02g098100"/>
</dbReference>
<gene>
    <name evidence="2" type="ORF">LR48_Vigan02g098100</name>
</gene>
<evidence type="ECO:0000256" key="1">
    <source>
        <dbReference type="SAM" id="MobiDB-lite"/>
    </source>
</evidence>